<dbReference type="GO" id="GO:0045087">
    <property type="term" value="P:innate immune response"/>
    <property type="evidence" value="ECO:0007669"/>
    <property type="project" value="TreeGrafter"/>
</dbReference>
<evidence type="ECO:0000313" key="2">
    <source>
        <dbReference type="Proteomes" id="UP000095282"/>
    </source>
</evidence>
<evidence type="ECO:0000259" key="1">
    <source>
        <dbReference type="Pfam" id="PF23673"/>
    </source>
</evidence>
<evidence type="ECO:0000313" key="3">
    <source>
        <dbReference type="WBParaSite" id="Csp11.Scaffold628.g7148.t1"/>
    </source>
</evidence>
<feature type="domain" description="DUF7154" evidence="1">
    <location>
        <begin position="100"/>
        <end position="206"/>
    </location>
</feature>
<dbReference type="PANTHER" id="PTHR23062">
    <property type="entry name" value="HYPOTHETICAL PROTEIN C.ELEGANS"/>
    <property type="match status" value="1"/>
</dbReference>
<dbReference type="InterPro" id="IPR055578">
    <property type="entry name" value="DUF7154"/>
</dbReference>
<accession>A0A1I7TLN2</accession>
<dbReference type="Pfam" id="PF23673">
    <property type="entry name" value="DUF7154"/>
    <property type="match status" value="1"/>
</dbReference>
<proteinExistence type="predicted"/>
<dbReference type="STRING" id="1561998.A0A1I7TLN2"/>
<reference evidence="3" key="1">
    <citation type="submission" date="2016-11" db="UniProtKB">
        <authorList>
            <consortium name="WormBaseParasite"/>
        </authorList>
    </citation>
    <scope>IDENTIFICATION</scope>
</reference>
<dbReference type="PANTHER" id="PTHR23062:SF3">
    <property type="entry name" value="ANF_RECEPTOR DOMAIN-CONTAINING PROTEIN-RELATED"/>
    <property type="match status" value="1"/>
</dbReference>
<protein>
    <submittedName>
        <fullName evidence="3">CUB_2 domain-containing protein</fullName>
    </submittedName>
</protein>
<dbReference type="Proteomes" id="UP000095282">
    <property type="component" value="Unplaced"/>
</dbReference>
<keyword evidence="2" id="KW-1185">Reference proteome</keyword>
<organism evidence="2 3">
    <name type="scientific">Caenorhabditis tropicalis</name>
    <dbReference type="NCBI Taxonomy" id="1561998"/>
    <lineage>
        <taxon>Eukaryota</taxon>
        <taxon>Metazoa</taxon>
        <taxon>Ecdysozoa</taxon>
        <taxon>Nematoda</taxon>
        <taxon>Chromadorea</taxon>
        <taxon>Rhabditida</taxon>
        <taxon>Rhabditina</taxon>
        <taxon>Rhabditomorpha</taxon>
        <taxon>Rhabditoidea</taxon>
        <taxon>Rhabditidae</taxon>
        <taxon>Peloderinae</taxon>
        <taxon>Caenorhabditis</taxon>
    </lineage>
</organism>
<dbReference type="WBParaSite" id="Csp11.Scaffold628.g7148.t1">
    <property type="protein sequence ID" value="Csp11.Scaffold628.g7148.t1"/>
    <property type="gene ID" value="Csp11.Scaffold628.g7148"/>
</dbReference>
<dbReference type="eggNOG" id="ENOG502RVE7">
    <property type="taxonomic scope" value="Eukaryota"/>
</dbReference>
<name>A0A1I7TLN2_9PELO</name>
<sequence length="220" mass="24988">MNNTQAPLCGSLVTIIMKRNPKRTENEQLIKSLQSNHVFVRITGSSSLLGSSNPLIMYNLAVRTNGLYIFSDEMYEDFTDFDVQYLVYAPSDTNLIRVSNPSVTGKGTLQLSPLSLSNNMQNLIQLVYVEFNVQNHGLSDTFNKAILTIGDTSSQYSIQVQCDKNSMRNQTFEFHGGSLMKGMSYNMSLDFDYTSSEMESLEIRIWILEPINNYWPPYLN</sequence>
<dbReference type="AlphaFoldDB" id="A0A1I7TLN2"/>